<dbReference type="AlphaFoldDB" id="D5V251"/>
<accession>D5V251</accession>
<protein>
    <submittedName>
        <fullName evidence="1">Uncharacterized protein</fullName>
    </submittedName>
</protein>
<name>D5V251_ARCNC</name>
<dbReference type="EMBL" id="CP001999">
    <property type="protein sequence ID" value="ADG92284.1"/>
    <property type="molecule type" value="Genomic_DNA"/>
</dbReference>
<evidence type="ECO:0000313" key="2">
    <source>
        <dbReference type="Proteomes" id="UP000000939"/>
    </source>
</evidence>
<reference evidence="1 2" key="1">
    <citation type="journal article" date="2010" name="Stand. Genomic Sci.">
        <title>Complete genome sequence of Arcobacter nitrofigilis type strain (CI).</title>
        <authorList>
            <person name="Pati A."/>
            <person name="Gronow S."/>
            <person name="Lapidus A."/>
            <person name="Copeland A."/>
            <person name="Glavina Del Rio T."/>
            <person name="Nolan M."/>
            <person name="Lucas S."/>
            <person name="Tice H."/>
            <person name="Cheng J.F."/>
            <person name="Han C."/>
            <person name="Chertkov O."/>
            <person name="Bruce D."/>
            <person name="Tapia R."/>
            <person name="Goodwin L."/>
            <person name="Pitluck S."/>
            <person name="Liolios K."/>
            <person name="Ivanova N."/>
            <person name="Mavromatis K."/>
            <person name="Chen A."/>
            <person name="Palaniappan K."/>
            <person name="Land M."/>
            <person name="Hauser L."/>
            <person name="Chang Y.J."/>
            <person name="Jeffries C.D."/>
            <person name="Detter J.C."/>
            <person name="Rohde M."/>
            <person name="Goker M."/>
            <person name="Bristow J."/>
            <person name="Eisen J.A."/>
            <person name="Markowitz V."/>
            <person name="Hugenholtz P."/>
            <person name="Klenk H.P."/>
            <person name="Kyrpides N.C."/>
        </authorList>
    </citation>
    <scope>NUCLEOTIDE SEQUENCE [LARGE SCALE GENOMIC DNA]</scope>
    <source>
        <strain evidence="2">ATCC 33309 / DSM 7299 / CCUG 15893 / LMG 7604 / NCTC 12251 / CI</strain>
    </source>
</reference>
<evidence type="ECO:0000313" key="1">
    <source>
        <dbReference type="EMBL" id="ADG92284.1"/>
    </source>
</evidence>
<proteinExistence type="predicted"/>
<dbReference type="Proteomes" id="UP000000939">
    <property type="component" value="Chromosome"/>
</dbReference>
<dbReference type="OrthoDB" id="7064476at2"/>
<dbReference type="KEGG" id="ant:Arnit_0619"/>
<gene>
    <name evidence="1" type="ordered locus">Arnit_0619</name>
</gene>
<dbReference type="HOGENOM" id="CLU_1709487_0_0_7"/>
<sequence>MGRNPKITELLIDKAFDLAKAGFSHKQIQAALGISHTAFYKNVALVDTVKKAESGLREEVANALFKRAVNQDDTTALIFLAKRLNLYCSSINIEVKDSKSALDGLSKLINANIPLEQKNSLKSIIESYLKGVEIVELEDRILKLEEQYEQVKK</sequence>
<organism evidence="1 2">
    <name type="scientific">Arcobacter nitrofigilis (strain ATCC 33309 / DSM 7299 / CCUG 15893 / LMG 7604 / NCTC 12251 / CI)</name>
    <name type="common">Campylobacter nitrofigilis</name>
    <dbReference type="NCBI Taxonomy" id="572480"/>
    <lineage>
        <taxon>Bacteria</taxon>
        <taxon>Pseudomonadati</taxon>
        <taxon>Campylobacterota</taxon>
        <taxon>Epsilonproteobacteria</taxon>
        <taxon>Campylobacterales</taxon>
        <taxon>Arcobacteraceae</taxon>
        <taxon>Arcobacter</taxon>
    </lineage>
</organism>
<keyword evidence="2" id="KW-1185">Reference proteome</keyword>
<dbReference type="RefSeq" id="WP_013134429.1">
    <property type="nucleotide sequence ID" value="NC_014166.1"/>
</dbReference>
<dbReference type="STRING" id="572480.Arnit_0619"/>